<evidence type="ECO:0000259" key="6">
    <source>
        <dbReference type="PROSITE" id="PS50222"/>
    </source>
</evidence>
<dbReference type="InterPro" id="IPR018247">
    <property type="entry name" value="EF_Hand_1_Ca_BS"/>
</dbReference>
<protein>
    <submittedName>
        <fullName evidence="7">Cell growth regulator with EF-hand domain 1</fullName>
    </submittedName>
</protein>
<dbReference type="InterPro" id="IPR002048">
    <property type="entry name" value="EF_hand_dom"/>
</dbReference>
<feature type="compositionally biased region" description="Basic and acidic residues" evidence="5">
    <location>
        <begin position="267"/>
        <end position="282"/>
    </location>
</feature>
<evidence type="ECO:0000313" key="8">
    <source>
        <dbReference type="Proteomes" id="UP000694700"/>
    </source>
</evidence>
<evidence type="ECO:0000256" key="4">
    <source>
        <dbReference type="ARBA" id="ARBA00022837"/>
    </source>
</evidence>
<dbReference type="SUPFAM" id="SSF47473">
    <property type="entry name" value="EF-hand"/>
    <property type="match status" value="1"/>
</dbReference>
<dbReference type="InterPro" id="IPR011992">
    <property type="entry name" value="EF-hand-dom_pair"/>
</dbReference>
<feature type="compositionally biased region" description="Polar residues" evidence="5">
    <location>
        <begin position="251"/>
        <end position="265"/>
    </location>
</feature>
<dbReference type="InterPro" id="IPR052110">
    <property type="entry name" value="MCFD2-like"/>
</dbReference>
<dbReference type="PANTHER" id="PTHR23104">
    <property type="entry name" value="MULTIPLE COAGULATION FACTOR DEFICIENCY PROTEIN 2 NEURAL STEM CELL DERIVED NEURONAL SURVIVAL PROTEIN"/>
    <property type="match status" value="1"/>
</dbReference>
<dbReference type="GO" id="GO:0005509">
    <property type="term" value="F:calcium ion binding"/>
    <property type="evidence" value="ECO:0007669"/>
    <property type="project" value="InterPro"/>
</dbReference>
<dbReference type="PANTHER" id="PTHR23104:SF15">
    <property type="entry name" value="CELL GROWTH REGULATOR WITH EF HAND DOMAIN PROTEIN 1"/>
    <property type="match status" value="1"/>
</dbReference>
<evidence type="ECO:0000256" key="1">
    <source>
        <dbReference type="ARBA" id="ARBA00022723"/>
    </source>
</evidence>
<evidence type="ECO:0000256" key="2">
    <source>
        <dbReference type="ARBA" id="ARBA00022729"/>
    </source>
</evidence>
<evidence type="ECO:0000313" key="7">
    <source>
        <dbReference type="Ensembl" id="ENSCCRP00015086164.1"/>
    </source>
</evidence>
<dbReference type="AlphaFoldDB" id="A0A8C1ZKB3"/>
<evidence type="ECO:0000256" key="5">
    <source>
        <dbReference type="SAM" id="MobiDB-lite"/>
    </source>
</evidence>
<sequence length="300" mass="33074">MQCVSDCVAMMGTGGERDEELILSGQLSEISSTIYASSTESTCSPSVTQTHGAVPGVGFITERPLTAAARGVAKRSSGAVNMITTRFLFLLILPSLSLCAPQLQQTLSDDIVVPDLANPFGSSEDNRRLLQSYIKSSLKEGQTSPELNTREQEVFFLFSLYDYDRSGQMDGLELMQLLTDFLTYHEMLPKSADSVVSLVDYLLQTQDLNQDGLLAPSDLLSSATIDHQQENKIVPPAEEALNQEQTHTKSENGVSETHQQDTEVNQESEHENRTQDSAKEENMGAENQNQIPEKIEEHQN</sequence>
<feature type="domain" description="EF-hand" evidence="6">
    <location>
        <begin position="149"/>
        <end position="184"/>
    </location>
</feature>
<organism evidence="7 8">
    <name type="scientific">Cyprinus carpio</name>
    <name type="common">Common carp</name>
    <dbReference type="NCBI Taxonomy" id="7962"/>
    <lineage>
        <taxon>Eukaryota</taxon>
        <taxon>Metazoa</taxon>
        <taxon>Chordata</taxon>
        <taxon>Craniata</taxon>
        <taxon>Vertebrata</taxon>
        <taxon>Euteleostomi</taxon>
        <taxon>Actinopterygii</taxon>
        <taxon>Neopterygii</taxon>
        <taxon>Teleostei</taxon>
        <taxon>Ostariophysi</taxon>
        <taxon>Cypriniformes</taxon>
        <taxon>Cyprinidae</taxon>
        <taxon>Cyprininae</taxon>
        <taxon>Cyprinus</taxon>
    </lineage>
</organism>
<keyword evidence="3" id="KW-0677">Repeat</keyword>
<dbReference type="PROSITE" id="PS00018">
    <property type="entry name" value="EF_HAND_1"/>
    <property type="match status" value="1"/>
</dbReference>
<dbReference type="Ensembl" id="ENSCCRT00015088958.1">
    <property type="protein sequence ID" value="ENSCCRP00015086164.1"/>
    <property type="gene ID" value="ENSCCRG00015034759.1"/>
</dbReference>
<keyword evidence="1" id="KW-0479">Metal-binding</keyword>
<dbReference type="Gene3D" id="1.10.238.10">
    <property type="entry name" value="EF-hand"/>
    <property type="match status" value="1"/>
</dbReference>
<keyword evidence="4" id="KW-0106">Calcium</keyword>
<dbReference type="PROSITE" id="PS50222">
    <property type="entry name" value="EF_HAND_2"/>
    <property type="match status" value="1"/>
</dbReference>
<reference evidence="7" key="1">
    <citation type="submission" date="2025-08" db="UniProtKB">
        <authorList>
            <consortium name="Ensembl"/>
        </authorList>
    </citation>
    <scope>IDENTIFICATION</scope>
</reference>
<feature type="region of interest" description="Disordered" evidence="5">
    <location>
        <begin position="242"/>
        <end position="300"/>
    </location>
</feature>
<name>A0A8C1ZKB3_CYPCA</name>
<proteinExistence type="predicted"/>
<accession>A0A8C1ZKB3</accession>
<keyword evidence="2" id="KW-0732">Signal</keyword>
<dbReference type="Proteomes" id="UP000694700">
    <property type="component" value="Unplaced"/>
</dbReference>
<evidence type="ECO:0000256" key="3">
    <source>
        <dbReference type="ARBA" id="ARBA00022737"/>
    </source>
</evidence>